<organism evidence="1 2">
    <name type="scientific">Acidithiobacillus ferrooxidans (strain ATCC 23270 / DSM 14882 / CIP 104768 / NCIMB 8455)</name>
    <name type="common">Ferrobacillus ferrooxidans (strain ATCC 23270)</name>
    <dbReference type="NCBI Taxonomy" id="243159"/>
    <lineage>
        <taxon>Bacteria</taxon>
        <taxon>Pseudomonadati</taxon>
        <taxon>Pseudomonadota</taxon>
        <taxon>Acidithiobacillia</taxon>
        <taxon>Acidithiobacillales</taxon>
        <taxon>Acidithiobacillaceae</taxon>
        <taxon>Acidithiobacillus</taxon>
    </lineage>
</organism>
<gene>
    <name evidence="1" type="ordered locus">AFE_1127</name>
</gene>
<dbReference type="AlphaFoldDB" id="B7J875"/>
<accession>B7J875</accession>
<dbReference type="InterPro" id="IPR007710">
    <property type="entry name" value="Nucleoside_deoxyribTrfase"/>
</dbReference>
<evidence type="ECO:0000313" key="2">
    <source>
        <dbReference type="Proteomes" id="UP000001362"/>
    </source>
</evidence>
<keyword evidence="2" id="KW-1185">Reference proteome</keyword>
<dbReference type="SUPFAM" id="SSF52309">
    <property type="entry name" value="N-(deoxy)ribosyltransferase-like"/>
    <property type="match status" value="1"/>
</dbReference>
<dbReference type="PaxDb" id="243159-AFE_1127"/>
<name>B7J875_ACIF2</name>
<keyword evidence="1" id="KW-0808">Transferase</keyword>
<dbReference type="GeneID" id="65282298"/>
<protein>
    <submittedName>
        <fullName evidence="1">Nucleoside 2-deoxyribosyltransferase family protein</fullName>
    </submittedName>
</protein>
<dbReference type="EMBL" id="CP001219">
    <property type="protein sequence ID" value="ACK80123.1"/>
    <property type="molecule type" value="Genomic_DNA"/>
</dbReference>
<dbReference type="HOGENOM" id="CLU_104078_1_0_6"/>
<sequence>MSGKKRIYIAGPNLFYANWPTFASQAQTLCAEHGLEAILPVPATVLTGPGVTESSNAEAANKVFQACLNAVRSADGVIANLSSFRGSEPDSGTVVECAVAHTLGIPVIGYTNGDNPLIRSGTDAEGRVLAEDGGWIEQFGLSHNVMLHGVCLAIVEDPREAVSMMAELLERRKKHSKKAVSVD</sequence>
<dbReference type="eggNOG" id="COG3613">
    <property type="taxonomic scope" value="Bacteria"/>
</dbReference>
<dbReference type="STRING" id="243159.AFE_1127"/>
<dbReference type="Pfam" id="PF05014">
    <property type="entry name" value="Nuc_deoxyrib_tr"/>
    <property type="match status" value="1"/>
</dbReference>
<dbReference type="KEGG" id="afr:AFE_1127"/>
<evidence type="ECO:0000313" key="1">
    <source>
        <dbReference type="EMBL" id="ACK80123.1"/>
    </source>
</evidence>
<dbReference type="Proteomes" id="UP000001362">
    <property type="component" value="Chromosome"/>
</dbReference>
<proteinExistence type="predicted"/>
<dbReference type="RefSeq" id="WP_012606836.1">
    <property type="nucleotide sequence ID" value="NC_011761.1"/>
</dbReference>
<dbReference type="GO" id="GO:0016740">
    <property type="term" value="F:transferase activity"/>
    <property type="evidence" value="ECO:0007669"/>
    <property type="project" value="UniProtKB-KW"/>
</dbReference>
<reference evidence="1 2" key="1">
    <citation type="journal article" date="2008" name="BMC Genomics">
        <title>Acidithiobacillus ferrooxidans metabolism: from genome sequence to industrial applications.</title>
        <authorList>
            <person name="Valdes J."/>
            <person name="Pedroso I."/>
            <person name="Quatrini R."/>
            <person name="Dodson R.J."/>
            <person name="Tettelin H."/>
            <person name="Blake R.II."/>
            <person name="Eisen J.A."/>
            <person name="Holmes D.S."/>
        </authorList>
    </citation>
    <scope>NUCLEOTIDE SEQUENCE [LARGE SCALE GENOMIC DNA]</scope>
    <source>
        <strain evidence="2">ATCC 23270 / DSM 14882 / CIP 104768 / NCIMB 8455</strain>
    </source>
</reference>
<dbReference type="Gene3D" id="3.40.50.450">
    <property type="match status" value="1"/>
</dbReference>